<reference evidence="2 3" key="1">
    <citation type="submission" date="2019-02" db="EMBL/GenBank/DDBJ databases">
        <title>Deep-cultivation of Planctomycetes and their phenomic and genomic characterization uncovers novel biology.</title>
        <authorList>
            <person name="Wiegand S."/>
            <person name="Jogler M."/>
            <person name="Boedeker C."/>
            <person name="Pinto D."/>
            <person name="Vollmers J."/>
            <person name="Rivas-Marin E."/>
            <person name="Kohn T."/>
            <person name="Peeters S.H."/>
            <person name="Heuer A."/>
            <person name="Rast P."/>
            <person name="Oberbeckmann S."/>
            <person name="Bunk B."/>
            <person name="Jeske O."/>
            <person name="Meyerdierks A."/>
            <person name="Storesund J.E."/>
            <person name="Kallscheuer N."/>
            <person name="Luecker S."/>
            <person name="Lage O.M."/>
            <person name="Pohl T."/>
            <person name="Merkel B.J."/>
            <person name="Hornburger P."/>
            <person name="Mueller R.-W."/>
            <person name="Bruemmer F."/>
            <person name="Labrenz M."/>
            <person name="Spormann A.M."/>
            <person name="Op den Camp H."/>
            <person name="Overmann J."/>
            <person name="Amann R."/>
            <person name="Jetten M.S.M."/>
            <person name="Mascher T."/>
            <person name="Medema M.H."/>
            <person name="Devos D.P."/>
            <person name="Kaster A.-K."/>
            <person name="Ovreas L."/>
            <person name="Rohde M."/>
            <person name="Galperin M.Y."/>
            <person name="Jogler C."/>
        </authorList>
    </citation>
    <scope>NUCLEOTIDE SEQUENCE [LARGE SCALE GENOMIC DNA]</scope>
    <source>
        <strain evidence="2 3">ETA_A1</strain>
    </source>
</reference>
<dbReference type="OrthoDB" id="292903at2"/>
<name>A0A517XW42_9BACT</name>
<evidence type="ECO:0000313" key="3">
    <source>
        <dbReference type="Proteomes" id="UP000319576"/>
    </source>
</evidence>
<proteinExistence type="predicted"/>
<dbReference type="KEGG" id="uli:ETAA1_37010"/>
<organism evidence="2 3">
    <name type="scientific">Urbifossiella limnaea</name>
    <dbReference type="NCBI Taxonomy" id="2528023"/>
    <lineage>
        <taxon>Bacteria</taxon>
        <taxon>Pseudomonadati</taxon>
        <taxon>Planctomycetota</taxon>
        <taxon>Planctomycetia</taxon>
        <taxon>Gemmatales</taxon>
        <taxon>Gemmataceae</taxon>
        <taxon>Urbifossiella</taxon>
    </lineage>
</organism>
<gene>
    <name evidence="2" type="ORF">ETAA1_37010</name>
</gene>
<dbReference type="EMBL" id="CP036273">
    <property type="protein sequence ID" value="QDU21728.1"/>
    <property type="molecule type" value="Genomic_DNA"/>
</dbReference>
<feature type="compositionally biased region" description="Acidic residues" evidence="1">
    <location>
        <begin position="81"/>
        <end position="91"/>
    </location>
</feature>
<feature type="region of interest" description="Disordered" evidence="1">
    <location>
        <begin position="47"/>
        <end position="109"/>
    </location>
</feature>
<accession>A0A517XW42</accession>
<evidence type="ECO:0000256" key="1">
    <source>
        <dbReference type="SAM" id="MobiDB-lite"/>
    </source>
</evidence>
<evidence type="ECO:0000313" key="2">
    <source>
        <dbReference type="EMBL" id="QDU21728.1"/>
    </source>
</evidence>
<keyword evidence="3" id="KW-1185">Reference proteome</keyword>
<dbReference type="Proteomes" id="UP000319576">
    <property type="component" value="Chromosome"/>
</dbReference>
<sequence length="185" mass="19124">MTGVVRTQLTGLAATIAGLKERVRVAVAGELGRAVSGAVQQVVQAVVSGRADPPPSRHAPQRGWDDAEEDDARWGRPRDAWDEDRDEDDGYDRERQRATPVRPDESPDAIPAVTTAVAAGLYAAKWWVGRKGTLLAAAGLGLGVGLLGVLGGPVARTAVAVLAAAADLLAAADALGDGAARLEHL</sequence>
<protein>
    <submittedName>
        <fullName evidence="2">Uncharacterized protein</fullName>
    </submittedName>
</protein>
<dbReference type="RefSeq" id="WP_145240891.1">
    <property type="nucleotide sequence ID" value="NZ_CP036273.1"/>
</dbReference>
<dbReference type="AlphaFoldDB" id="A0A517XW42"/>
<feature type="compositionally biased region" description="Basic and acidic residues" evidence="1">
    <location>
        <begin position="92"/>
        <end position="105"/>
    </location>
</feature>